<comment type="caution">
    <text evidence="2">The sequence shown here is derived from an EMBL/GenBank/DDBJ whole genome shotgun (WGS) entry which is preliminary data.</text>
</comment>
<dbReference type="Pfam" id="PF09832">
    <property type="entry name" value="DUF2059"/>
    <property type="match status" value="1"/>
</dbReference>
<dbReference type="AlphaFoldDB" id="A0A2B4R4A1"/>
<name>A0A2B4R4A1_STYPI</name>
<keyword evidence="3" id="KW-1185">Reference proteome</keyword>
<dbReference type="InterPro" id="IPR018637">
    <property type="entry name" value="DUF2059"/>
</dbReference>
<feature type="domain" description="DUF2059" evidence="1">
    <location>
        <begin position="76"/>
        <end position="120"/>
    </location>
</feature>
<proteinExistence type="predicted"/>
<protein>
    <recommendedName>
        <fullName evidence="1">DUF2059 domain-containing protein</fullName>
    </recommendedName>
</protein>
<evidence type="ECO:0000313" key="3">
    <source>
        <dbReference type="Proteomes" id="UP000225706"/>
    </source>
</evidence>
<dbReference type="Proteomes" id="UP000225706">
    <property type="component" value="Unassembled WGS sequence"/>
</dbReference>
<dbReference type="EMBL" id="LSMT01002812">
    <property type="protein sequence ID" value="PFX11330.1"/>
    <property type="molecule type" value="Genomic_DNA"/>
</dbReference>
<sequence>MKEEREKTSPQKKEAILKYLELTRIEEEWDQTILEGLESMKSLYPGIDQSEDNDDYNEYMETVLSPYIDALKFKLLEEKFIKALDESFTLEELLAFNKFYSSPVGQSFSKHNLDYSKRLTNSVSENMALEQQKVNQRMMEWLQNKTSEGGKE</sequence>
<evidence type="ECO:0000259" key="1">
    <source>
        <dbReference type="Pfam" id="PF09832"/>
    </source>
</evidence>
<evidence type="ECO:0000313" key="2">
    <source>
        <dbReference type="EMBL" id="PFX11330.1"/>
    </source>
</evidence>
<gene>
    <name evidence="2" type="ORF">AWC38_SpisGene25005</name>
</gene>
<accession>A0A2B4R4A1</accession>
<organism evidence="2 3">
    <name type="scientific">Stylophora pistillata</name>
    <name type="common">Smooth cauliflower coral</name>
    <dbReference type="NCBI Taxonomy" id="50429"/>
    <lineage>
        <taxon>Eukaryota</taxon>
        <taxon>Metazoa</taxon>
        <taxon>Cnidaria</taxon>
        <taxon>Anthozoa</taxon>
        <taxon>Hexacorallia</taxon>
        <taxon>Scleractinia</taxon>
        <taxon>Astrocoeniina</taxon>
        <taxon>Pocilloporidae</taxon>
        <taxon>Stylophora</taxon>
    </lineage>
</organism>
<reference evidence="3" key="1">
    <citation type="journal article" date="2017" name="bioRxiv">
        <title>Comparative analysis of the genomes of Stylophora pistillata and Acropora digitifera provides evidence for extensive differences between species of corals.</title>
        <authorList>
            <person name="Voolstra C.R."/>
            <person name="Li Y."/>
            <person name="Liew Y.J."/>
            <person name="Baumgarten S."/>
            <person name="Zoccola D."/>
            <person name="Flot J.-F."/>
            <person name="Tambutte S."/>
            <person name="Allemand D."/>
            <person name="Aranda M."/>
        </authorList>
    </citation>
    <scope>NUCLEOTIDE SEQUENCE [LARGE SCALE GENOMIC DNA]</scope>
</reference>